<evidence type="ECO:0000256" key="1">
    <source>
        <dbReference type="SAM" id="SignalP"/>
    </source>
</evidence>
<proteinExistence type="predicted"/>
<dbReference type="Proteomes" id="UP001652625">
    <property type="component" value="Chromosome 12"/>
</dbReference>
<evidence type="ECO:0000313" key="2">
    <source>
        <dbReference type="Proteomes" id="UP001652625"/>
    </source>
</evidence>
<feature type="chain" id="PRO_5046764577" evidence="1">
    <location>
        <begin position="18"/>
        <end position="198"/>
    </location>
</feature>
<protein>
    <submittedName>
        <fullName evidence="3">Uncharacterized protein LOC100206428 isoform X1</fullName>
    </submittedName>
</protein>
<keyword evidence="1" id="KW-0732">Signal</keyword>
<organism evidence="2 3">
    <name type="scientific">Hydra vulgaris</name>
    <name type="common">Hydra</name>
    <name type="synonym">Hydra attenuata</name>
    <dbReference type="NCBI Taxonomy" id="6087"/>
    <lineage>
        <taxon>Eukaryota</taxon>
        <taxon>Metazoa</taxon>
        <taxon>Cnidaria</taxon>
        <taxon>Hydrozoa</taxon>
        <taxon>Hydroidolina</taxon>
        <taxon>Anthoathecata</taxon>
        <taxon>Aplanulata</taxon>
        <taxon>Hydridae</taxon>
        <taxon>Hydra</taxon>
    </lineage>
</organism>
<gene>
    <name evidence="3" type="primary">LOC100206428</name>
</gene>
<name>A0ABM4D6D0_HYDVU</name>
<dbReference type="RefSeq" id="XP_065669860.1">
    <property type="nucleotide sequence ID" value="XM_065813788.1"/>
</dbReference>
<dbReference type="GeneID" id="100206428"/>
<keyword evidence="2" id="KW-1185">Reference proteome</keyword>
<evidence type="ECO:0000313" key="3">
    <source>
        <dbReference type="RefSeq" id="XP_065669860.1"/>
    </source>
</evidence>
<accession>A0ABM4D6D0</accession>
<reference evidence="3" key="1">
    <citation type="submission" date="2025-08" db="UniProtKB">
        <authorList>
            <consortium name="RefSeq"/>
        </authorList>
    </citation>
    <scope>IDENTIFICATION</scope>
</reference>
<feature type="signal peptide" evidence="1">
    <location>
        <begin position="1"/>
        <end position="17"/>
    </location>
</feature>
<sequence length="198" mass="22295">MNVLALLCLAFAVCVSTRDINRATLEELSKLLEQYESSVNEKSTKRMSSENFSSPFLISEQKSKCATNCRNANDDCQFLSDNHLQKIGCSETFIRCYPDCFFAYSKTEDENLETCQAKCQFNFDQCILIGTKVEQFACFNSRQTCNALCSNNTVSKRGCPEDCAGQHEMCMSVVQTPSEHLLCNIHQSSCKSNCDKRS</sequence>